<keyword evidence="6" id="KW-0175">Coiled coil</keyword>
<dbReference type="InterPro" id="IPR024687">
    <property type="entry name" value="MMS19_C"/>
</dbReference>
<evidence type="ECO:0000256" key="5">
    <source>
        <dbReference type="RuleBase" id="RU367072"/>
    </source>
</evidence>
<accession>A0ABR3GXH7</accession>
<comment type="function">
    <text evidence="5">Key component of the cytosolic iron-sulfur protein assembly (CIA) complex, a multiprotein complex that mediates the incorporation of iron-sulfur cluster into apoproteins specifically involved in DNA metabolism and genomic integrity. In the CIA complex, MMS19 acts as an adapter between early-acting CIA components and a subset of cellular target iron-sulfur proteins.</text>
</comment>
<keyword evidence="10" id="KW-1185">Reference proteome</keyword>
<comment type="subcellular location">
    <subcellularLocation>
        <location evidence="1 5">Nucleus</location>
    </subcellularLocation>
</comment>
<dbReference type="Proteomes" id="UP001447188">
    <property type="component" value="Unassembled WGS sequence"/>
</dbReference>
<evidence type="ECO:0000256" key="3">
    <source>
        <dbReference type="ARBA" id="ARBA00022737"/>
    </source>
</evidence>
<keyword evidence="4 5" id="KW-0539">Nucleus</keyword>
<feature type="domain" description="MMS19 C-terminal" evidence="7">
    <location>
        <begin position="549"/>
        <end position="988"/>
    </location>
</feature>
<sequence>MDARLFMLNAEKNPSEASRIAAESAKRIEKKELKLLDVVQSLGEYLTDDDRTIRAKAIAYLSAVLGSLDTDALSRQQVSVICQFLCDRLDDETGLKETSQGLNALQLMQRFGKVDAVSVTSALCKVDLQKHPQGTRFVVLTLLNGLMSTHRDALKSMGGKFVTGLVELVGGEKDPRNLMIVFSVVKVVLVEFDIVPHVELLFDVVYCYFPITFRPPPDDPYGITAQDLKSRLRECIASTKYFAAHVFPQLIEKLDSTSQSVKKDVLQTMTACALSYGPRTMSTHSNQLWDAVKFEILNSTDDDELAIEALQVSKAIAESLSFGLNIVPPPTSPLARYLKGIVKECLELLQEPQQKQARPAGQILAKVATASEAAYTYIIQNTMPALLPIYSGAEGITKQRALLEVLNLLLESMLKIYGTWGDMTVGQSPLMVNSLGEFREKLFGMYSQALMGSSKEEAGFRLTALRGLALLSRARKFLEESEVGMVVQYLDEVALEAEEKEELREEALQSLRDISKLKPNLIISITFPEFMAQLPDNEIEGSKMPYTVTLEALAKLSLDRALFEVLLTRLLNKLEVVLHAGCSPSYPRAILSTLLYVLQKIPERGNDDMKAHFARLVPSLLTKTILPLIGESEESTSSRVMADDSVLDVTGRLINILIRPLDVGQQTFIAEQMFNLFVRGLPCEYITTASRTQVAEKFKPFQKDTEKEHAGCVIVFAYLLAALRREVALPTEPLTDFLQQNVAIQPQSVAHRMGHLHIIGLITNKWIKAPTDAQPLQQIVRQLLDSIFGADPKEFSEPVGEKLRIAFWICKALVLRGDKFGMEVTGRLLELLGNPAYGATASKGFAALLGEDDFLNKENYAVARLLTKQKIFAFCVPKIVDGFKGASSDVKPNYLVALSNILRSVPSAVILTELRNILPLLLQSLDLPDPNVKSATIETLFVTVRESADAIKEHVSSLISRLLTTCTNRDQNPPRVRASALRCLSIFPGAIRNELLLPFKRQILRSLTSVLDDPKRNVRKEAVDCRTKWFAMDEPET</sequence>
<dbReference type="SUPFAM" id="SSF48371">
    <property type="entry name" value="ARM repeat"/>
    <property type="match status" value="1"/>
</dbReference>
<keyword evidence="5" id="KW-0227">DNA damage</keyword>
<name>A0ABR3GXH7_9PEZI</name>
<dbReference type="Pfam" id="PF14500">
    <property type="entry name" value="MMS19_N"/>
    <property type="match status" value="1"/>
</dbReference>
<keyword evidence="3" id="KW-0677">Repeat</keyword>
<evidence type="ECO:0000313" key="10">
    <source>
        <dbReference type="Proteomes" id="UP001447188"/>
    </source>
</evidence>
<dbReference type="InterPro" id="IPR039920">
    <property type="entry name" value="MMS19"/>
</dbReference>
<evidence type="ECO:0000313" key="9">
    <source>
        <dbReference type="EMBL" id="KAL0640286.1"/>
    </source>
</evidence>
<dbReference type="InterPro" id="IPR016024">
    <property type="entry name" value="ARM-type_fold"/>
</dbReference>
<reference evidence="9 10" key="1">
    <citation type="submission" date="2024-02" db="EMBL/GenBank/DDBJ databases">
        <title>Discinaceae phylogenomics.</title>
        <authorList>
            <person name="Dirks A.C."/>
            <person name="James T.Y."/>
        </authorList>
    </citation>
    <scope>NUCLEOTIDE SEQUENCE [LARGE SCALE GENOMIC DNA]</scope>
    <source>
        <strain evidence="9 10">ACD0624</strain>
    </source>
</reference>
<protein>
    <recommendedName>
        <fullName evidence="5">MMS19 nucleotide excision repair protein</fullName>
    </recommendedName>
</protein>
<evidence type="ECO:0000259" key="8">
    <source>
        <dbReference type="Pfam" id="PF14500"/>
    </source>
</evidence>
<evidence type="ECO:0000256" key="2">
    <source>
        <dbReference type="ARBA" id="ARBA00009340"/>
    </source>
</evidence>
<feature type="coiled-coil region" evidence="6">
    <location>
        <begin position="486"/>
        <end position="517"/>
    </location>
</feature>
<comment type="similarity">
    <text evidence="2 5">Belongs to the MET18/MMS19 family.</text>
</comment>
<proteinExistence type="inferred from homology"/>
<evidence type="ECO:0000256" key="6">
    <source>
        <dbReference type="SAM" id="Coils"/>
    </source>
</evidence>
<dbReference type="Gene3D" id="1.25.10.10">
    <property type="entry name" value="Leucine-rich Repeat Variant"/>
    <property type="match status" value="2"/>
</dbReference>
<evidence type="ECO:0000256" key="4">
    <source>
        <dbReference type="ARBA" id="ARBA00023242"/>
    </source>
</evidence>
<dbReference type="InterPro" id="IPR011989">
    <property type="entry name" value="ARM-like"/>
</dbReference>
<feature type="domain" description="MMS19 N-terminal" evidence="8">
    <location>
        <begin position="39"/>
        <end position="298"/>
    </location>
</feature>
<dbReference type="EMBL" id="JBBBZM010000004">
    <property type="protein sequence ID" value="KAL0640286.1"/>
    <property type="molecule type" value="Genomic_DNA"/>
</dbReference>
<dbReference type="Pfam" id="PF12460">
    <property type="entry name" value="MMS19_C"/>
    <property type="match status" value="1"/>
</dbReference>
<dbReference type="PANTHER" id="PTHR12891:SF0">
    <property type="entry name" value="MMS19 NUCLEOTIDE EXCISION REPAIR PROTEIN HOMOLOG"/>
    <property type="match status" value="1"/>
</dbReference>
<evidence type="ECO:0000256" key="1">
    <source>
        <dbReference type="ARBA" id="ARBA00004123"/>
    </source>
</evidence>
<gene>
    <name evidence="9" type="ORF">Q9L58_000566</name>
</gene>
<dbReference type="InterPro" id="IPR029240">
    <property type="entry name" value="MMS19_N"/>
</dbReference>
<keyword evidence="5" id="KW-0234">DNA repair</keyword>
<comment type="caution">
    <text evidence="9">The sequence shown here is derived from an EMBL/GenBank/DDBJ whole genome shotgun (WGS) entry which is preliminary data.</text>
</comment>
<evidence type="ECO:0000259" key="7">
    <source>
        <dbReference type="Pfam" id="PF12460"/>
    </source>
</evidence>
<dbReference type="PANTHER" id="PTHR12891">
    <property type="entry name" value="DNA REPAIR/TRANSCRIPTION PROTEIN MET18/MMS19"/>
    <property type="match status" value="1"/>
</dbReference>
<organism evidence="9 10">
    <name type="scientific">Discina gigas</name>
    <dbReference type="NCBI Taxonomy" id="1032678"/>
    <lineage>
        <taxon>Eukaryota</taxon>
        <taxon>Fungi</taxon>
        <taxon>Dikarya</taxon>
        <taxon>Ascomycota</taxon>
        <taxon>Pezizomycotina</taxon>
        <taxon>Pezizomycetes</taxon>
        <taxon>Pezizales</taxon>
        <taxon>Discinaceae</taxon>
        <taxon>Discina</taxon>
    </lineage>
</organism>